<evidence type="ECO:0000313" key="7">
    <source>
        <dbReference type="Proteomes" id="UP001386955"/>
    </source>
</evidence>
<gene>
    <name evidence="6" type="ORF">VNO78_28793</name>
</gene>
<keyword evidence="1" id="KW-0677">Repeat</keyword>
<feature type="compositionally biased region" description="Low complexity" evidence="4">
    <location>
        <begin position="58"/>
        <end position="73"/>
    </location>
</feature>
<keyword evidence="2" id="KW-0547">Nucleotide-binding</keyword>
<keyword evidence="3" id="KW-0067">ATP-binding</keyword>
<dbReference type="Pfam" id="PF00005">
    <property type="entry name" value="ABC_tran"/>
    <property type="match status" value="2"/>
</dbReference>
<evidence type="ECO:0000256" key="3">
    <source>
        <dbReference type="ARBA" id="ARBA00022840"/>
    </source>
</evidence>
<dbReference type="Gene3D" id="3.40.50.300">
    <property type="entry name" value="P-loop containing nucleotide triphosphate hydrolases"/>
    <property type="match status" value="2"/>
</dbReference>
<dbReference type="FunFam" id="3.40.50.300:FF:000792">
    <property type="entry name" value="ABC transporter F family member 4"/>
    <property type="match status" value="1"/>
</dbReference>
<reference evidence="6 7" key="1">
    <citation type="submission" date="2024-01" db="EMBL/GenBank/DDBJ databases">
        <title>The genomes of 5 underutilized Papilionoideae crops provide insights into root nodulation and disease resistanc.</title>
        <authorList>
            <person name="Jiang F."/>
        </authorList>
    </citation>
    <scope>NUCLEOTIDE SEQUENCE [LARGE SCALE GENOMIC DNA]</scope>
    <source>
        <strain evidence="6">DUOXIRENSHENG_FW03</strain>
        <tissue evidence="6">Leaves</tissue>
    </source>
</reference>
<protein>
    <recommendedName>
        <fullName evidence="5">ABC transporter domain-containing protein</fullName>
    </recommendedName>
</protein>
<feature type="domain" description="ABC transporter" evidence="5">
    <location>
        <begin position="506"/>
        <end position="731"/>
    </location>
</feature>
<dbReference type="GO" id="GO:0016887">
    <property type="term" value="F:ATP hydrolysis activity"/>
    <property type="evidence" value="ECO:0007669"/>
    <property type="project" value="InterPro"/>
</dbReference>
<keyword evidence="7" id="KW-1185">Reference proteome</keyword>
<dbReference type="InterPro" id="IPR003439">
    <property type="entry name" value="ABC_transporter-like_ATP-bd"/>
</dbReference>
<evidence type="ECO:0000313" key="6">
    <source>
        <dbReference type="EMBL" id="KAK7383123.1"/>
    </source>
</evidence>
<feature type="domain" description="ABC transporter" evidence="5">
    <location>
        <begin position="178"/>
        <end position="438"/>
    </location>
</feature>
<feature type="compositionally biased region" description="Polar residues" evidence="4">
    <location>
        <begin position="97"/>
        <end position="110"/>
    </location>
</feature>
<comment type="caution">
    <text evidence="6">The sequence shown here is derived from an EMBL/GenBank/DDBJ whole genome shotgun (WGS) entry which is preliminary data.</text>
</comment>
<feature type="compositionally biased region" description="Basic and acidic residues" evidence="4">
    <location>
        <begin position="29"/>
        <end position="39"/>
    </location>
</feature>
<dbReference type="SUPFAM" id="SSF52540">
    <property type="entry name" value="P-loop containing nucleoside triphosphate hydrolases"/>
    <property type="match status" value="2"/>
</dbReference>
<dbReference type="NCBIfam" id="NF000355">
    <property type="entry name" value="ribo_prot_ABC_F"/>
    <property type="match status" value="1"/>
</dbReference>
<evidence type="ECO:0000259" key="5">
    <source>
        <dbReference type="PROSITE" id="PS50893"/>
    </source>
</evidence>
<feature type="compositionally biased region" description="Acidic residues" evidence="4">
    <location>
        <begin position="77"/>
        <end position="96"/>
    </location>
</feature>
<evidence type="ECO:0000256" key="1">
    <source>
        <dbReference type="ARBA" id="ARBA00022737"/>
    </source>
</evidence>
<accession>A0AAN9RTT5</accession>
<dbReference type="Proteomes" id="UP001386955">
    <property type="component" value="Unassembled WGS sequence"/>
</dbReference>
<dbReference type="AlphaFoldDB" id="A0AAN9RTT5"/>
<feature type="region of interest" description="Disordered" evidence="4">
    <location>
        <begin position="13"/>
        <end position="116"/>
    </location>
</feature>
<dbReference type="GO" id="GO:0005524">
    <property type="term" value="F:ATP binding"/>
    <property type="evidence" value="ECO:0007669"/>
    <property type="project" value="UniProtKB-KW"/>
</dbReference>
<feature type="region of interest" description="Disordered" evidence="4">
    <location>
        <begin position="462"/>
        <end position="481"/>
    </location>
</feature>
<dbReference type="EMBL" id="JAYMYS010000008">
    <property type="protein sequence ID" value="KAK7383123.1"/>
    <property type="molecule type" value="Genomic_DNA"/>
</dbReference>
<dbReference type="CDD" id="cd03221">
    <property type="entry name" value="ABCF_EF-3"/>
    <property type="match status" value="2"/>
</dbReference>
<organism evidence="6 7">
    <name type="scientific">Psophocarpus tetragonolobus</name>
    <name type="common">Winged bean</name>
    <name type="synonym">Dolichos tetragonolobus</name>
    <dbReference type="NCBI Taxonomy" id="3891"/>
    <lineage>
        <taxon>Eukaryota</taxon>
        <taxon>Viridiplantae</taxon>
        <taxon>Streptophyta</taxon>
        <taxon>Embryophyta</taxon>
        <taxon>Tracheophyta</taxon>
        <taxon>Spermatophyta</taxon>
        <taxon>Magnoliopsida</taxon>
        <taxon>eudicotyledons</taxon>
        <taxon>Gunneridae</taxon>
        <taxon>Pentapetalae</taxon>
        <taxon>rosids</taxon>
        <taxon>fabids</taxon>
        <taxon>Fabales</taxon>
        <taxon>Fabaceae</taxon>
        <taxon>Papilionoideae</taxon>
        <taxon>50 kb inversion clade</taxon>
        <taxon>NPAAA clade</taxon>
        <taxon>indigoferoid/millettioid clade</taxon>
        <taxon>Phaseoleae</taxon>
        <taxon>Psophocarpus</taxon>
    </lineage>
</organism>
<sequence>MFCLCQVFTNTMGRKKAEDAGSSAKTKAGGKDGSKKEKFSVSAMLASMDEKPDKPKKAVSTSKPKPKSAPKASTYTDDIDLPPSDDEDDDLLEEEAQQNNAAKRSSQQQRSDLKPLEVSIAEKELKKREKKDILAAHAVEQAKKEALKDDHDAFTVVIGSRASVLDGEDDADANVKDITIENFSVSARGKELLKNASVKISHGKRYGLVGPNGKGKSTLLKLLAWRKIPVPKNIDVLLVEQEVVGDDKTALEAVVSANDELVKTRQEVASLQNAASVEESVDKDNDEEDNTGEKLAELYEKLQLMGSYAAEAQASKILAGLGFTKDMQGRPTKSFSGGWRMRISLARALFVQPTLLLLDEPTNHLDLRAVLWLEEYLCRWKKTLVVVSHDRDFLNTVCTEIIHLHDLKLHFYRGNFDDFESGYEQRRKEMNKKYEIYDKQLKAAKRSGNRVQQEKVKDRAKFAAAKSKGKGKVDDDEAPPEVPQKWRDYSVEFHFPEPTELTPPLLQLIEVSFSYPNREDFRLSNVDVGIDMGTRVAIVGPNGAGKSTLLNLLAGDLVPSEGEVRRSQKLRIGRYSQHFVDLLTMDETAVQYLLRLHPDQEGLSKQEAVRAKLGKFGLPSHNHLTPIAKLSGGQKARVVFTSISMSKPHILLLDEPTNHLDMQSIDALADALDEFTGGVVLVSHDSRLISRVCEDEERSQIWVVEDGTVKTFPGTFEDYKEDLLREIKAEVDD</sequence>
<dbReference type="InterPro" id="IPR050611">
    <property type="entry name" value="ABCF"/>
</dbReference>
<dbReference type="InterPro" id="IPR027417">
    <property type="entry name" value="P-loop_NTPase"/>
</dbReference>
<evidence type="ECO:0000256" key="2">
    <source>
        <dbReference type="ARBA" id="ARBA00022741"/>
    </source>
</evidence>
<dbReference type="PANTHER" id="PTHR19211:SF14">
    <property type="entry name" value="ATP-BINDING CASSETTE SUB-FAMILY F MEMBER 1"/>
    <property type="match status" value="1"/>
</dbReference>
<dbReference type="PANTHER" id="PTHR19211">
    <property type="entry name" value="ATP-BINDING TRANSPORT PROTEIN-RELATED"/>
    <property type="match status" value="1"/>
</dbReference>
<dbReference type="SMART" id="SM00382">
    <property type="entry name" value="AAA"/>
    <property type="match status" value="2"/>
</dbReference>
<dbReference type="PROSITE" id="PS00211">
    <property type="entry name" value="ABC_TRANSPORTER_1"/>
    <property type="match status" value="1"/>
</dbReference>
<dbReference type="InterPro" id="IPR003593">
    <property type="entry name" value="AAA+_ATPase"/>
</dbReference>
<dbReference type="PROSITE" id="PS50893">
    <property type="entry name" value="ABC_TRANSPORTER_2"/>
    <property type="match status" value="2"/>
</dbReference>
<proteinExistence type="predicted"/>
<name>A0AAN9RTT5_PSOTE</name>
<evidence type="ECO:0000256" key="4">
    <source>
        <dbReference type="SAM" id="MobiDB-lite"/>
    </source>
</evidence>
<dbReference type="InterPro" id="IPR017871">
    <property type="entry name" value="ABC_transporter-like_CS"/>
</dbReference>
<dbReference type="FunFam" id="3.40.50.300:FF:001124">
    <property type="entry name" value="ABC transporter F family member 4"/>
    <property type="match status" value="1"/>
</dbReference>